<evidence type="ECO:0000259" key="8">
    <source>
        <dbReference type="PROSITE" id="PS50928"/>
    </source>
</evidence>
<comment type="caution">
    <text evidence="9">The sequence shown here is derived from an EMBL/GenBank/DDBJ whole genome shotgun (WGS) entry which is preliminary data.</text>
</comment>
<name>A0A421BCC0_9PSEU</name>
<feature type="transmembrane region" description="Helical" evidence="7">
    <location>
        <begin position="81"/>
        <end position="102"/>
    </location>
</feature>
<keyword evidence="6 7" id="KW-0472">Membrane</keyword>
<evidence type="ECO:0000256" key="3">
    <source>
        <dbReference type="ARBA" id="ARBA00022475"/>
    </source>
</evidence>
<comment type="similarity">
    <text evidence="7">Belongs to the binding-protein-dependent transport system permease family.</text>
</comment>
<accession>A0A421BCC0</accession>
<protein>
    <submittedName>
        <fullName evidence="9">Cellobiose ABC transporter membrane protein</fullName>
    </submittedName>
</protein>
<keyword evidence="5 7" id="KW-1133">Transmembrane helix</keyword>
<dbReference type="CDD" id="cd06261">
    <property type="entry name" value="TM_PBP2"/>
    <property type="match status" value="1"/>
</dbReference>
<feature type="transmembrane region" description="Helical" evidence="7">
    <location>
        <begin position="158"/>
        <end position="182"/>
    </location>
</feature>
<dbReference type="Proteomes" id="UP000282454">
    <property type="component" value="Unassembled WGS sequence"/>
</dbReference>
<keyword evidence="3" id="KW-1003">Cell membrane</keyword>
<dbReference type="Pfam" id="PF00528">
    <property type="entry name" value="BPD_transp_1"/>
    <property type="match status" value="1"/>
</dbReference>
<feature type="transmembrane region" description="Helical" evidence="7">
    <location>
        <begin position="271"/>
        <end position="296"/>
    </location>
</feature>
<evidence type="ECO:0000256" key="5">
    <source>
        <dbReference type="ARBA" id="ARBA00022989"/>
    </source>
</evidence>
<dbReference type="GO" id="GO:0005886">
    <property type="term" value="C:plasma membrane"/>
    <property type="evidence" value="ECO:0007669"/>
    <property type="project" value="UniProtKB-SubCell"/>
</dbReference>
<evidence type="ECO:0000256" key="4">
    <source>
        <dbReference type="ARBA" id="ARBA00022692"/>
    </source>
</evidence>
<evidence type="ECO:0000256" key="2">
    <source>
        <dbReference type="ARBA" id="ARBA00022448"/>
    </source>
</evidence>
<feature type="transmembrane region" description="Helical" evidence="7">
    <location>
        <begin position="20"/>
        <end position="40"/>
    </location>
</feature>
<dbReference type="InterPro" id="IPR035906">
    <property type="entry name" value="MetI-like_sf"/>
</dbReference>
<proteinExistence type="inferred from homology"/>
<evidence type="ECO:0000256" key="1">
    <source>
        <dbReference type="ARBA" id="ARBA00004651"/>
    </source>
</evidence>
<dbReference type="PANTHER" id="PTHR30193:SF37">
    <property type="entry name" value="INNER MEMBRANE ABC TRANSPORTER PERMEASE PROTEIN YCJO"/>
    <property type="match status" value="1"/>
</dbReference>
<organism evidence="9 10">
    <name type="scientific">Actinokineospora cianjurensis</name>
    <dbReference type="NCBI Taxonomy" id="585224"/>
    <lineage>
        <taxon>Bacteria</taxon>
        <taxon>Bacillati</taxon>
        <taxon>Actinomycetota</taxon>
        <taxon>Actinomycetes</taxon>
        <taxon>Pseudonocardiales</taxon>
        <taxon>Pseudonocardiaceae</taxon>
        <taxon>Actinokineospora</taxon>
    </lineage>
</organism>
<feature type="transmembrane region" description="Helical" evidence="7">
    <location>
        <begin position="217"/>
        <end position="234"/>
    </location>
</feature>
<keyword evidence="10" id="KW-1185">Reference proteome</keyword>
<dbReference type="PROSITE" id="PS50928">
    <property type="entry name" value="ABC_TM1"/>
    <property type="match status" value="1"/>
</dbReference>
<evidence type="ECO:0000313" key="10">
    <source>
        <dbReference type="Proteomes" id="UP000282454"/>
    </source>
</evidence>
<gene>
    <name evidence="9" type="ORF">CLV68_2531</name>
</gene>
<keyword evidence="2 7" id="KW-0813">Transport</keyword>
<feature type="domain" description="ABC transmembrane type-1" evidence="8">
    <location>
        <begin position="77"/>
        <end position="292"/>
    </location>
</feature>
<sequence>MAAGGRRGAHGAAVSRYTPYLLVAPFFLVFGAFGVFPLLYTAWVSAHRWHLIAGDGGFTGPANYRDLLADPLFYNALGNTLSIFLLATVPQLALALGIASLLRRRGAAWQVLVLVPNVVPVVAVALVFGQLLGRDYGMVNFLLGQVGVGPVAWQADTWAAHLGVATMVMWRWTGYTALLYLAAMRAVPRELYEAAALDGASGWQRFRAVTLPGIRPTLLFTVIASAIGGVQLFTEPQLFDGSGLAGAGGSDRQFQTVAMYLYEVGFSHFNAGYAAAMTWLLFLLCATFAITATALVRRVLR</sequence>
<dbReference type="AlphaFoldDB" id="A0A421BCC0"/>
<feature type="transmembrane region" description="Helical" evidence="7">
    <location>
        <begin position="109"/>
        <end position="132"/>
    </location>
</feature>
<comment type="subcellular location">
    <subcellularLocation>
        <location evidence="1 7">Cell membrane</location>
        <topology evidence="1 7">Multi-pass membrane protein</topology>
    </subcellularLocation>
</comment>
<dbReference type="PANTHER" id="PTHR30193">
    <property type="entry name" value="ABC TRANSPORTER PERMEASE PROTEIN"/>
    <property type="match status" value="1"/>
</dbReference>
<evidence type="ECO:0000256" key="7">
    <source>
        <dbReference type="RuleBase" id="RU363032"/>
    </source>
</evidence>
<keyword evidence="4 7" id="KW-0812">Transmembrane</keyword>
<dbReference type="GO" id="GO:0055085">
    <property type="term" value="P:transmembrane transport"/>
    <property type="evidence" value="ECO:0007669"/>
    <property type="project" value="InterPro"/>
</dbReference>
<dbReference type="EMBL" id="RCDD01000001">
    <property type="protein sequence ID" value="RLK61981.1"/>
    <property type="molecule type" value="Genomic_DNA"/>
</dbReference>
<dbReference type="InterPro" id="IPR051393">
    <property type="entry name" value="ABC_transporter_permease"/>
</dbReference>
<dbReference type="InterPro" id="IPR000515">
    <property type="entry name" value="MetI-like"/>
</dbReference>
<evidence type="ECO:0000256" key="6">
    <source>
        <dbReference type="ARBA" id="ARBA00023136"/>
    </source>
</evidence>
<dbReference type="Gene3D" id="1.10.3720.10">
    <property type="entry name" value="MetI-like"/>
    <property type="match status" value="1"/>
</dbReference>
<evidence type="ECO:0000313" key="9">
    <source>
        <dbReference type="EMBL" id="RLK61981.1"/>
    </source>
</evidence>
<dbReference type="SUPFAM" id="SSF161098">
    <property type="entry name" value="MetI-like"/>
    <property type="match status" value="1"/>
</dbReference>
<reference evidence="9 10" key="1">
    <citation type="submission" date="2018-10" db="EMBL/GenBank/DDBJ databases">
        <title>Genomic Encyclopedia of Archaeal and Bacterial Type Strains, Phase II (KMG-II): from individual species to whole genera.</title>
        <authorList>
            <person name="Goeker M."/>
        </authorList>
    </citation>
    <scope>NUCLEOTIDE SEQUENCE [LARGE SCALE GENOMIC DNA]</scope>
    <source>
        <strain evidence="9 10">DSM 45657</strain>
    </source>
</reference>